<evidence type="ECO:0000256" key="7">
    <source>
        <dbReference type="PIRNR" id="PIRNR000862"/>
    </source>
</evidence>
<keyword evidence="12" id="KW-1185">Reference proteome</keyword>
<evidence type="ECO:0000256" key="9">
    <source>
        <dbReference type="SAM" id="Phobius"/>
    </source>
</evidence>
<reference evidence="11" key="1">
    <citation type="submission" date="2022-01" db="EMBL/GenBank/DDBJ databases">
        <authorList>
            <person name="King R."/>
        </authorList>
    </citation>
    <scope>NUCLEOTIDE SEQUENCE</scope>
</reference>
<evidence type="ECO:0000313" key="12">
    <source>
        <dbReference type="Proteomes" id="UP001152798"/>
    </source>
</evidence>
<organism evidence="11 12">
    <name type="scientific">Nezara viridula</name>
    <name type="common">Southern green stink bug</name>
    <name type="synonym">Cimex viridulus</name>
    <dbReference type="NCBI Taxonomy" id="85310"/>
    <lineage>
        <taxon>Eukaryota</taxon>
        <taxon>Metazoa</taxon>
        <taxon>Ecdysozoa</taxon>
        <taxon>Arthropoda</taxon>
        <taxon>Hexapoda</taxon>
        <taxon>Insecta</taxon>
        <taxon>Pterygota</taxon>
        <taxon>Neoptera</taxon>
        <taxon>Paraneoptera</taxon>
        <taxon>Hemiptera</taxon>
        <taxon>Heteroptera</taxon>
        <taxon>Panheteroptera</taxon>
        <taxon>Pentatomomorpha</taxon>
        <taxon>Pentatomoidea</taxon>
        <taxon>Pentatomidae</taxon>
        <taxon>Pentatominae</taxon>
        <taxon>Nezara</taxon>
    </lineage>
</organism>
<evidence type="ECO:0000259" key="10">
    <source>
        <dbReference type="Pfam" id="PF04083"/>
    </source>
</evidence>
<evidence type="ECO:0000256" key="4">
    <source>
        <dbReference type="ARBA" id="ARBA00022963"/>
    </source>
</evidence>
<dbReference type="InterPro" id="IPR006693">
    <property type="entry name" value="AB_hydrolase_lipase"/>
</dbReference>
<feature type="active site" description="Charge relay system" evidence="8">
    <location>
        <position position="353"/>
    </location>
</feature>
<protein>
    <recommendedName>
        <fullName evidence="7">Lipase</fullName>
    </recommendedName>
</protein>
<evidence type="ECO:0000256" key="5">
    <source>
        <dbReference type="ARBA" id="ARBA00023098"/>
    </source>
</evidence>
<dbReference type="PANTHER" id="PTHR11005">
    <property type="entry name" value="LYSOSOMAL ACID LIPASE-RELATED"/>
    <property type="match status" value="1"/>
</dbReference>
<dbReference type="InterPro" id="IPR029058">
    <property type="entry name" value="AB_hydrolase_fold"/>
</dbReference>
<sequence length="407" mass="46074">MVTILKSSVVWSENVYVRSTMGFLLGIVIAVALASVVGRSAASIENMIREQGYPFEKHSVVTDDGYILTLHRIPHGKNQSGKVGRPVLLWHAILCSSDVWVVSRPDKALAFILADKGYDVWMANSRGNTHSRKHKTLSLQSAEYWNFSFHEIGYYDVPACIDYILQQTGHNSLQYIGHSQGTTIFFVLASTRPEYNKKISHMTALAPIAFLGNTNGIIRVLFFFSPIVEVFYQVTGTYEFLTGTSIVHPIAKGICLPDTVLGNLCNNIIYLSVGYDSQQWNMTLAYNVYDFIPAGSSVKQFSHYSQIAKSGGSFRKYDYSYSKNFEIYSQYEPPNYDLSKITIPVTLYYGKNDWLSRVQDVMKLQSKLPNSIAKLVPYPAFNHLDFLWANDVVPLLYEDLVENMEKY</sequence>
<dbReference type="Gene3D" id="3.40.50.1820">
    <property type="entry name" value="alpha/beta hydrolase"/>
    <property type="match status" value="1"/>
</dbReference>
<dbReference type="SUPFAM" id="SSF53474">
    <property type="entry name" value="alpha/beta-Hydrolases"/>
    <property type="match status" value="1"/>
</dbReference>
<evidence type="ECO:0000256" key="1">
    <source>
        <dbReference type="ARBA" id="ARBA00010701"/>
    </source>
</evidence>
<dbReference type="GO" id="GO:0016042">
    <property type="term" value="P:lipid catabolic process"/>
    <property type="evidence" value="ECO:0007669"/>
    <property type="project" value="UniProtKB-KW"/>
</dbReference>
<dbReference type="FunFam" id="3.40.50.1820:FF:000021">
    <property type="entry name" value="Lipase"/>
    <property type="match status" value="1"/>
</dbReference>
<keyword evidence="5" id="KW-0443">Lipid metabolism</keyword>
<feature type="transmembrane region" description="Helical" evidence="9">
    <location>
        <begin position="20"/>
        <end position="42"/>
    </location>
</feature>
<keyword evidence="6" id="KW-0325">Glycoprotein</keyword>
<keyword evidence="3 7" id="KW-0378">Hydrolase</keyword>
<evidence type="ECO:0000313" key="11">
    <source>
        <dbReference type="EMBL" id="CAH1402323.1"/>
    </source>
</evidence>
<dbReference type="OrthoDB" id="9974421at2759"/>
<gene>
    <name evidence="11" type="ORF">NEZAVI_LOCUS11170</name>
</gene>
<keyword evidence="9" id="KW-1133">Transmembrane helix</keyword>
<dbReference type="Proteomes" id="UP001152798">
    <property type="component" value="Chromosome 5"/>
</dbReference>
<evidence type="ECO:0000256" key="3">
    <source>
        <dbReference type="ARBA" id="ARBA00022801"/>
    </source>
</evidence>
<accession>A0A9P0MPB9</accession>
<dbReference type="GO" id="GO:0016788">
    <property type="term" value="F:hydrolase activity, acting on ester bonds"/>
    <property type="evidence" value="ECO:0007669"/>
    <property type="project" value="InterPro"/>
</dbReference>
<dbReference type="Pfam" id="PF04083">
    <property type="entry name" value="Abhydro_lipase"/>
    <property type="match status" value="1"/>
</dbReference>
<keyword evidence="2" id="KW-0732">Signal</keyword>
<dbReference type="EMBL" id="OV725081">
    <property type="protein sequence ID" value="CAH1402323.1"/>
    <property type="molecule type" value="Genomic_DNA"/>
</dbReference>
<dbReference type="InterPro" id="IPR025483">
    <property type="entry name" value="Lipase_euk"/>
</dbReference>
<evidence type="ECO:0000256" key="8">
    <source>
        <dbReference type="PIRSR" id="PIRSR000862-1"/>
    </source>
</evidence>
<comment type="similarity">
    <text evidence="1 7">Belongs to the AB hydrolase superfamily. Lipase family.</text>
</comment>
<keyword evidence="4 7" id="KW-0442">Lipid degradation</keyword>
<proteinExistence type="inferred from homology"/>
<feature type="domain" description="Partial AB-hydrolase lipase" evidence="10">
    <location>
        <begin position="45"/>
        <end position="103"/>
    </location>
</feature>
<dbReference type="PIRSF" id="PIRSF000862">
    <property type="entry name" value="Steryl_ester_lip"/>
    <property type="match status" value="1"/>
</dbReference>
<dbReference type="AlphaFoldDB" id="A0A9P0MPB9"/>
<feature type="active site" description="Charge relay system" evidence="8">
    <location>
        <position position="383"/>
    </location>
</feature>
<keyword evidence="9" id="KW-0472">Membrane</keyword>
<keyword evidence="9" id="KW-0812">Transmembrane</keyword>
<name>A0A9P0MPB9_NEZVI</name>
<feature type="active site" description="Nucleophile" evidence="8">
    <location>
        <position position="179"/>
    </location>
</feature>
<evidence type="ECO:0000256" key="6">
    <source>
        <dbReference type="ARBA" id="ARBA00023180"/>
    </source>
</evidence>
<evidence type="ECO:0000256" key="2">
    <source>
        <dbReference type="ARBA" id="ARBA00022729"/>
    </source>
</evidence>